<evidence type="ECO:0000256" key="1">
    <source>
        <dbReference type="ARBA" id="ARBA00004651"/>
    </source>
</evidence>
<feature type="transmembrane region" description="Helical" evidence="7">
    <location>
        <begin position="277"/>
        <end position="297"/>
    </location>
</feature>
<protein>
    <submittedName>
        <fullName evidence="8">Membrane protein</fullName>
    </submittedName>
</protein>
<name>A0A919A9A9_9ACTN</name>
<feature type="transmembrane region" description="Helical" evidence="7">
    <location>
        <begin position="44"/>
        <end position="64"/>
    </location>
</feature>
<proteinExistence type="predicted"/>
<keyword evidence="2" id="KW-1003">Cell membrane</keyword>
<dbReference type="AlphaFoldDB" id="A0A919A9A9"/>
<evidence type="ECO:0000313" key="8">
    <source>
        <dbReference type="EMBL" id="GHE92874.1"/>
    </source>
</evidence>
<evidence type="ECO:0000256" key="4">
    <source>
        <dbReference type="ARBA" id="ARBA00022989"/>
    </source>
</evidence>
<dbReference type="EMBL" id="BNBI01000003">
    <property type="protein sequence ID" value="GHE92874.1"/>
    <property type="molecule type" value="Genomic_DNA"/>
</dbReference>
<feature type="transmembrane region" description="Helical" evidence="7">
    <location>
        <begin position="387"/>
        <end position="407"/>
    </location>
</feature>
<dbReference type="GO" id="GO:0005886">
    <property type="term" value="C:plasma membrane"/>
    <property type="evidence" value="ECO:0007669"/>
    <property type="project" value="UniProtKB-SubCell"/>
</dbReference>
<dbReference type="InterPro" id="IPR036259">
    <property type="entry name" value="MFS_trans_sf"/>
</dbReference>
<keyword evidence="3 7" id="KW-0812">Transmembrane</keyword>
<feature type="transmembrane region" description="Helical" evidence="7">
    <location>
        <begin position="170"/>
        <end position="190"/>
    </location>
</feature>
<evidence type="ECO:0000256" key="5">
    <source>
        <dbReference type="ARBA" id="ARBA00023136"/>
    </source>
</evidence>
<feature type="compositionally biased region" description="Basic and acidic residues" evidence="6">
    <location>
        <begin position="478"/>
        <end position="492"/>
    </location>
</feature>
<dbReference type="GO" id="GO:0022857">
    <property type="term" value="F:transmembrane transporter activity"/>
    <property type="evidence" value="ECO:0007669"/>
    <property type="project" value="InterPro"/>
</dbReference>
<feature type="transmembrane region" description="Helical" evidence="7">
    <location>
        <begin position="134"/>
        <end position="158"/>
    </location>
</feature>
<feature type="transmembrane region" description="Helical" evidence="7">
    <location>
        <begin position="76"/>
        <end position="97"/>
    </location>
</feature>
<feature type="transmembrane region" description="Helical" evidence="7">
    <location>
        <begin position="309"/>
        <end position="336"/>
    </location>
</feature>
<feature type="transmembrane region" description="Helical" evidence="7">
    <location>
        <begin position="109"/>
        <end position="128"/>
    </location>
</feature>
<feature type="compositionally biased region" description="Basic and acidic residues" evidence="6">
    <location>
        <begin position="434"/>
        <end position="445"/>
    </location>
</feature>
<gene>
    <name evidence="8" type="ORF">GCM10018772_15740</name>
</gene>
<evidence type="ECO:0000313" key="9">
    <source>
        <dbReference type="Proteomes" id="UP000630718"/>
    </source>
</evidence>
<dbReference type="PANTHER" id="PTHR23513:SF11">
    <property type="entry name" value="STAPHYLOFERRIN A TRANSPORTER"/>
    <property type="match status" value="1"/>
</dbReference>
<comment type="subcellular location">
    <subcellularLocation>
        <location evidence="1">Cell membrane</location>
        <topology evidence="1">Multi-pass membrane protein</topology>
    </subcellularLocation>
</comment>
<evidence type="ECO:0000256" key="6">
    <source>
        <dbReference type="SAM" id="MobiDB-lite"/>
    </source>
</evidence>
<keyword evidence="5 7" id="KW-0472">Membrane</keyword>
<dbReference type="InterPro" id="IPR011701">
    <property type="entry name" value="MFS"/>
</dbReference>
<comment type="caution">
    <text evidence="8">The sequence shown here is derived from an EMBL/GenBank/DDBJ whole genome shotgun (WGS) entry which is preliminary data.</text>
</comment>
<evidence type="ECO:0000256" key="2">
    <source>
        <dbReference type="ARBA" id="ARBA00022475"/>
    </source>
</evidence>
<organism evidence="8 9">
    <name type="scientific">Streptomyces fumanus</name>
    <dbReference type="NCBI Taxonomy" id="67302"/>
    <lineage>
        <taxon>Bacteria</taxon>
        <taxon>Bacillati</taxon>
        <taxon>Actinomycetota</taxon>
        <taxon>Actinomycetes</taxon>
        <taxon>Kitasatosporales</taxon>
        <taxon>Streptomycetaceae</taxon>
        <taxon>Streptomyces</taxon>
    </lineage>
</organism>
<reference evidence="8" key="1">
    <citation type="journal article" date="2014" name="Int. J. Syst. Evol. Microbiol.">
        <title>Complete genome sequence of Corynebacterium casei LMG S-19264T (=DSM 44701T), isolated from a smear-ripened cheese.</title>
        <authorList>
            <consortium name="US DOE Joint Genome Institute (JGI-PGF)"/>
            <person name="Walter F."/>
            <person name="Albersmeier A."/>
            <person name="Kalinowski J."/>
            <person name="Ruckert C."/>
        </authorList>
    </citation>
    <scope>NUCLEOTIDE SEQUENCE</scope>
    <source>
        <strain evidence="8">JCM 4477</strain>
    </source>
</reference>
<evidence type="ECO:0000256" key="3">
    <source>
        <dbReference type="ARBA" id="ARBA00022692"/>
    </source>
</evidence>
<keyword evidence="9" id="KW-1185">Reference proteome</keyword>
<accession>A0A919A9A9</accession>
<feature type="transmembrane region" description="Helical" evidence="7">
    <location>
        <begin position="249"/>
        <end position="271"/>
    </location>
</feature>
<dbReference type="PANTHER" id="PTHR23513">
    <property type="entry name" value="INTEGRAL MEMBRANE EFFLUX PROTEIN-RELATED"/>
    <property type="match status" value="1"/>
</dbReference>
<keyword evidence="4 7" id="KW-1133">Transmembrane helix</keyword>
<evidence type="ECO:0000256" key="7">
    <source>
        <dbReference type="SAM" id="Phobius"/>
    </source>
</evidence>
<feature type="region of interest" description="Disordered" evidence="6">
    <location>
        <begin position="434"/>
        <end position="492"/>
    </location>
</feature>
<feature type="transmembrane region" description="Helical" evidence="7">
    <location>
        <begin position="196"/>
        <end position="217"/>
    </location>
</feature>
<dbReference type="CDD" id="cd06173">
    <property type="entry name" value="MFS_MefA_like"/>
    <property type="match status" value="1"/>
</dbReference>
<dbReference type="Proteomes" id="UP000630718">
    <property type="component" value="Unassembled WGS sequence"/>
</dbReference>
<reference evidence="8" key="2">
    <citation type="submission" date="2020-09" db="EMBL/GenBank/DDBJ databases">
        <authorList>
            <person name="Sun Q."/>
            <person name="Ohkuma M."/>
        </authorList>
    </citation>
    <scope>NUCLEOTIDE SEQUENCE</scope>
    <source>
        <strain evidence="8">JCM 4477</strain>
    </source>
</reference>
<dbReference type="Pfam" id="PF07690">
    <property type="entry name" value="MFS_1"/>
    <property type="match status" value="1"/>
</dbReference>
<dbReference type="Gene3D" id="1.20.1250.20">
    <property type="entry name" value="MFS general substrate transporter like domains"/>
    <property type="match status" value="1"/>
</dbReference>
<dbReference type="SUPFAM" id="SSF103473">
    <property type="entry name" value="MFS general substrate transporter"/>
    <property type="match status" value="1"/>
</dbReference>
<sequence>MIPESAFGAPDWVRAEAFFMPSDTPASSTPPTTYRDLLRNREFVGLYVSLTLTVAASTLSGFALGTLVSRRTGSPFLTAVSMYGATFATVLGALTLMSVADGGRPRRTLVVLQCVTLAGVAAQAVPGLPLTARFGLLLVLGFFQSLGTGARMGLLAEVVPVSAYALARSLMNITSGGMAVLGYAVGAVLVSCLSPHQVFVVAAALTGAGLLLVAGTVRERSVRPPRRPGLRETWSTNTALFSRPGPRALLLNLWVPNGLIVGCEALFLSYAPHRAGVLLAAGSAGMLLGDLAVGRLLTAGRRRRCAFALRLLLAVPYLLFALHPPVLVAVVAVFLAGTGFAATLPLQERLLELTPDPVRGQVQGVESAGRMTWQSIGAAIAGGLAQYVPAGTAIASLAAVSVAVTVLSRPFVVRVRLTEGARARWFSPHLTERQVKASTGRDAHLGHGARTARSQVVRPESPSDARPPGPGDDQGVSDDDRTGPERDHGTRT</sequence>